<gene>
    <name evidence="1" type="ORF">SEPMUDRAFT_124215</name>
</gene>
<reference evidence="1 2" key="1">
    <citation type="journal article" date="2012" name="PLoS Pathog.">
        <title>Diverse lifestyles and strategies of plant pathogenesis encoded in the genomes of eighteen Dothideomycetes fungi.</title>
        <authorList>
            <person name="Ohm R.A."/>
            <person name="Feau N."/>
            <person name="Henrissat B."/>
            <person name="Schoch C.L."/>
            <person name="Horwitz B.A."/>
            <person name="Barry K.W."/>
            <person name="Condon B.J."/>
            <person name="Copeland A.C."/>
            <person name="Dhillon B."/>
            <person name="Glaser F."/>
            <person name="Hesse C.N."/>
            <person name="Kosti I."/>
            <person name="LaButti K."/>
            <person name="Lindquist E.A."/>
            <person name="Lucas S."/>
            <person name="Salamov A.A."/>
            <person name="Bradshaw R.E."/>
            <person name="Ciuffetti L."/>
            <person name="Hamelin R.C."/>
            <person name="Kema G.H.J."/>
            <person name="Lawrence C."/>
            <person name="Scott J.A."/>
            <person name="Spatafora J.W."/>
            <person name="Turgeon B.G."/>
            <person name="de Wit P.J.G.M."/>
            <person name="Zhong S."/>
            <person name="Goodwin S.B."/>
            <person name="Grigoriev I.V."/>
        </authorList>
    </citation>
    <scope>NUCLEOTIDE SEQUENCE [LARGE SCALE GENOMIC DNA]</scope>
    <source>
        <strain evidence="1 2">SO2202</strain>
    </source>
</reference>
<dbReference type="Proteomes" id="UP000016931">
    <property type="component" value="Unassembled WGS sequence"/>
</dbReference>
<proteinExistence type="predicted"/>
<dbReference type="GeneID" id="27899034"/>
<dbReference type="RefSeq" id="XP_016764241.1">
    <property type="nucleotide sequence ID" value="XM_016901897.1"/>
</dbReference>
<sequence>MSVLLETRRRRLLLTLRLVMIYYEEALSTVLLKVISRAIMEEINGSWSRISAALQAVSLLESECASVV</sequence>
<keyword evidence="2" id="KW-1185">Reference proteome</keyword>
<name>M3DEA7_SPHMS</name>
<dbReference type="EMBL" id="KB456261">
    <property type="protein sequence ID" value="EMF16120.1"/>
    <property type="molecule type" value="Genomic_DNA"/>
</dbReference>
<organism evidence="1 2">
    <name type="scientific">Sphaerulina musiva (strain SO2202)</name>
    <name type="common">Poplar stem canker fungus</name>
    <name type="synonym">Septoria musiva</name>
    <dbReference type="NCBI Taxonomy" id="692275"/>
    <lineage>
        <taxon>Eukaryota</taxon>
        <taxon>Fungi</taxon>
        <taxon>Dikarya</taxon>
        <taxon>Ascomycota</taxon>
        <taxon>Pezizomycotina</taxon>
        <taxon>Dothideomycetes</taxon>
        <taxon>Dothideomycetidae</taxon>
        <taxon>Mycosphaerellales</taxon>
        <taxon>Mycosphaerellaceae</taxon>
        <taxon>Sphaerulina</taxon>
    </lineage>
</organism>
<protein>
    <submittedName>
        <fullName evidence="1">Uncharacterized protein</fullName>
    </submittedName>
</protein>
<accession>M3DEA7</accession>
<dbReference type="AlphaFoldDB" id="M3DEA7"/>
<evidence type="ECO:0000313" key="1">
    <source>
        <dbReference type="EMBL" id="EMF16120.1"/>
    </source>
</evidence>
<dbReference type="HOGENOM" id="CLU_2795587_0_0_1"/>
<evidence type="ECO:0000313" key="2">
    <source>
        <dbReference type="Proteomes" id="UP000016931"/>
    </source>
</evidence>